<dbReference type="GO" id="GO:0008422">
    <property type="term" value="F:beta-glucosidase activity"/>
    <property type="evidence" value="ECO:0007669"/>
    <property type="project" value="UniProtKB-EC"/>
</dbReference>
<gene>
    <name evidence="7" type="ORF">HFZ78_16905</name>
</gene>
<feature type="active site" description="Nucleophile" evidence="5">
    <location>
        <position position="347"/>
    </location>
</feature>
<dbReference type="EMBL" id="CP051128">
    <property type="protein sequence ID" value="QIZ10991.1"/>
    <property type="molecule type" value="Genomic_DNA"/>
</dbReference>
<dbReference type="AlphaFoldDB" id="A0A6H1PCR2"/>
<dbReference type="Gene3D" id="3.20.20.80">
    <property type="entry name" value="Glycosidases"/>
    <property type="match status" value="1"/>
</dbReference>
<sequence>MKKFSSDFMIGAATAAHQVEGNNVNSDFWTMEHVPGTMYKEPSLDAVDHYHKYKEDIQLLVDAGLNTYRFSIEWARIEPAKGNFDKNEIDHYRKVLEFCHQNNVTPIVTLHHFSSPKWLISEGGWESESTIEYFGNYSRYVVSELGHLMPYICTINEANMGKQITKIMKRMTANGSNSANKDNSVDVQVGLNVDMKAKMETYFRALGEAFGIDPRNVQSFLSPRSENGEIMIMKCHEKARSVIKDVNPSIKVGITFSLYDHQALPGGEPYVEKEQYEDFLNYLPFLQEDDFLGVQNYSRKIHGPDGVVKPDEGTRLTKMGYEYYPEALGNVLRFVAKHWDKPIIVTENGISTDKDEERVEFIERALAGVYQCLEEGINVIGYTYWSLLDNFEWQLGYAQTFGLIAVDRSTQTRYPKESLSFLGHIKKAGLYGLNV</sequence>
<evidence type="ECO:0000256" key="1">
    <source>
        <dbReference type="ARBA" id="ARBA00010838"/>
    </source>
</evidence>
<dbReference type="PROSITE" id="PS00572">
    <property type="entry name" value="GLYCOSYL_HYDROL_F1_1"/>
    <property type="match status" value="1"/>
</dbReference>
<dbReference type="EC" id="3.2.1.21" evidence="2"/>
<dbReference type="InterPro" id="IPR018120">
    <property type="entry name" value="Glyco_hydro_1_AS"/>
</dbReference>
<reference evidence="7 8" key="2">
    <citation type="submission" date="2020-04" db="EMBL/GenBank/DDBJ databases">
        <authorList>
            <person name="Fomenkov A."/>
            <person name="Anton B.P."/>
            <person name="Roberts R.J."/>
        </authorList>
    </citation>
    <scope>NUCLEOTIDE SEQUENCE [LARGE SCALE GENOMIC DNA]</scope>
    <source>
        <strain evidence="7 8">S2</strain>
    </source>
</reference>
<accession>A0A6H1PCR2</accession>
<evidence type="ECO:0000313" key="7">
    <source>
        <dbReference type="EMBL" id="QIZ10991.1"/>
    </source>
</evidence>
<evidence type="ECO:0000256" key="5">
    <source>
        <dbReference type="PROSITE-ProRule" id="PRU10055"/>
    </source>
</evidence>
<dbReference type="PRINTS" id="PR00131">
    <property type="entry name" value="GLHYDRLASE1"/>
</dbReference>
<comment type="similarity">
    <text evidence="1 6">Belongs to the glycosyl hydrolase 1 family.</text>
</comment>
<evidence type="ECO:0000313" key="8">
    <source>
        <dbReference type="Proteomes" id="UP000501868"/>
    </source>
</evidence>
<protein>
    <recommendedName>
        <fullName evidence="2">beta-glucosidase</fullName>
        <ecNumber evidence="2">3.2.1.21</ecNumber>
    </recommendedName>
</protein>
<dbReference type="InterPro" id="IPR017853">
    <property type="entry name" value="GH"/>
</dbReference>
<dbReference type="Pfam" id="PF00232">
    <property type="entry name" value="Glyco_hydro_1"/>
    <property type="match status" value="1"/>
</dbReference>
<evidence type="ECO:0000256" key="2">
    <source>
        <dbReference type="ARBA" id="ARBA00012744"/>
    </source>
</evidence>
<dbReference type="PANTHER" id="PTHR10353:SF36">
    <property type="entry name" value="LP05116P"/>
    <property type="match status" value="1"/>
</dbReference>
<keyword evidence="4" id="KW-0326">Glycosidase</keyword>
<dbReference type="SUPFAM" id="SSF51445">
    <property type="entry name" value="(Trans)glycosidases"/>
    <property type="match status" value="1"/>
</dbReference>
<reference evidence="7 8" key="1">
    <citation type="submission" date="2020-04" db="EMBL/GenBank/DDBJ databases">
        <title>Genome-Wide Identification of 5-Methylcytosine Sites in Bacterial Genomes By High-Throughput Sequencing of MspJI Restriction Fragments.</title>
        <authorList>
            <person name="Wu V."/>
        </authorList>
    </citation>
    <scope>NUCLEOTIDE SEQUENCE [LARGE SCALE GENOMIC DNA]</scope>
    <source>
        <strain evidence="7 8">S2</strain>
    </source>
</reference>
<name>A0A6H1PCR2_PRIMG</name>
<dbReference type="GO" id="GO:0005829">
    <property type="term" value="C:cytosol"/>
    <property type="evidence" value="ECO:0007669"/>
    <property type="project" value="TreeGrafter"/>
</dbReference>
<evidence type="ECO:0000256" key="6">
    <source>
        <dbReference type="RuleBase" id="RU003690"/>
    </source>
</evidence>
<keyword evidence="3 7" id="KW-0378">Hydrolase</keyword>
<dbReference type="Proteomes" id="UP000501868">
    <property type="component" value="Chromosome"/>
</dbReference>
<organism evidence="7 8">
    <name type="scientific">Priestia megaterium</name>
    <name type="common">Bacillus megaterium</name>
    <dbReference type="NCBI Taxonomy" id="1404"/>
    <lineage>
        <taxon>Bacteria</taxon>
        <taxon>Bacillati</taxon>
        <taxon>Bacillota</taxon>
        <taxon>Bacilli</taxon>
        <taxon>Bacillales</taxon>
        <taxon>Bacillaceae</taxon>
        <taxon>Priestia</taxon>
    </lineage>
</organism>
<dbReference type="InterPro" id="IPR001360">
    <property type="entry name" value="Glyco_hydro_1"/>
</dbReference>
<evidence type="ECO:0000256" key="3">
    <source>
        <dbReference type="ARBA" id="ARBA00022801"/>
    </source>
</evidence>
<dbReference type="GO" id="GO:0016052">
    <property type="term" value="P:carbohydrate catabolic process"/>
    <property type="evidence" value="ECO:0007669"/>
    <property type="project" value="TreeGrafter"/>
</dbReference>
<dbReference type="PANTHER" id="PTHR10353">
    <property type="entry name" value="GLYCOSYL HYDROLASE"/>
    <property type="match status" value="1"/>
</dbReference>
<evidence type="ECO:0000256" key="4">
    <source>
        <dbReference type="ARBA" id="ARBA00023295"/>
    </source>
</evidence>
<proteinExistence type="inferred from homology"/>